<name>A0AAW5HT29_9CORY</name>
<reference evidence="2 3" key="1">
    <citation type="submission" date="2021-01" db="EMBL/GenBank/DDBJ databases">
        <title>Identification and Characterization of Corynebacterium sp.</title>
        <authorList>
            <person name="Luo Q."/>
            <person name="Qu P."/>
            <person name="Chen Q."/>
        </authorList>
    </citation>
    <scope>NUCLEOTIDE SEQUENCE [LARGE SCALE GENOMIC DNA]</scope>
    <source>
        <strain evidence="2 3">MC-18</strain>
    </source>
</reference>
<proteinExistence type="predicted"/>
<accession>A0AAW5HT29</accession>
<dbReference type="Proteomes" id="UP001205920">
    <property type="component" value="Unassembled WGS sequence"/>
</dbReference>
<feature type="transmembrane region" description="Helical" evidence="1">
    <location>
        <begin position="107"/>
        <end position="125"/>
    </location>
</feature>
<protein>
    <submittedName>
        <fullName evidence="2">DUF2335 domain-containing protein</fullName>
    </submittedName>
</protein>
<dbReference type="Pfam" id="PF10097">
    <property type="entry name" value="DUF2335"/>
    <property type="match status" value="1"/>
</dbReference>
<keyword evidence="3" id="KW-1185">Reference proteome</keyword>
<comment type="caution">
    <text evidence="2">The sequence shown here is derived from an EMBL/GenBank/DDBJ whole genome shotgun (WGS) entry which is preliminary data.</text>
</comment>
<gene>
    <name evidence="2" type="ORF">JMN37_06645</name>
</gene>
<evidence type="ECO:0000313" key="2">
    <source>
        <dbReference type="EMBL" id="MCO6394653.1"/>
    </source>
</evidence>
<organism evidence="2 3">
    <name type="scientific">Corynebacterium lipophilum</name>
    <dbReference type="NCBI Taxonomy" id="2804918"/>
    <lineage>
        <taxon>Bacteria</taxon>
        <taxon>Bacillati</taxon>
        <taxon>Actinomycetota</taxon>
        <taxon>Actinomycetes</taxon>
        <taxon>Mycobacteriales</taxon>
        <taxon>Corynebacteriaceae</taxon>
        <taxon>Corynebacterium</taxon>
    </lineage>
</organism>
<evidence type="ECO:0000256" key="1">
    <source>
        <dbReference type="SAM" id="Phobius"/>
    </source>
</evidence>
<dbReference type="EMBL" id="JAEUWV010000008">
    <property type="protein sequence ID" value="MCO6394653.1"/>
    <property type="molecule type" value="Genomic_DNA"/>
</dbReference>
<dbReference type="InterPro" id="IPR019284">
    <property type="entry name" value="RP532"/>
</dbReference>
<keyword evidence="1" id="KW-1133">Transmembrane helix</keyword>
<keyword evidence="1" id="KW-0812">Transmembrane</keyword>
<sequence>MEANGAGTAAGDRLSEQDDVLEAEVLDQVSNRVTHDLMSVMRVAPLPHPSELQAYEEVEAGLANRIVAMAEDSAIAANEATRSNAAVNYALAESIREEGRAVRRGQWMFVCLAVLFLAVAVILELLDRTPFATGMGILGFLSLLGSMFIPKKKPQWGPSGKGEESSAR</sequence>
<feature type="transmembrane region" description="Helical" evidence="1">
    <location>
        <begin position="131"/>
        <end position="149"/>
    </location>
</feature>
<dbReference type="RefSeq" id="WP_177224263.1">
    <property type="nucleotide sequence ID" value="NZ_JAEUWV010000008.1"/>
</dbReference>
<dbReference type="AlphaFoldDB" id="A0AAW5HT29"/>
<keyword evidence="1" id="KW-0472">Membrane</keyword>
<evidence type="ECO:0000313" key="3">
    <source>
        <dbReference type="Proteomes" id="UP001205920"/>
    </source>
</evidence>